<dbReference type="InterPro" id="IPR004268">
    <property type="entry name" value="MurJ"/>
</dbReference>
<evidence type="ECO:0000313" key="11">
    <source>
        <dbReference type="Proteomes" id="UP001501035"/>
    </source>
</evidence>
<dbReference type="PRINTS" id="PR01806">
    <property type="entry name" value="VIRFACTRMVIN"/>
</dbReference>
<evidence type="ECO:0000256" key="1">
    <source>
        <dbReference type="ARBA" id="ARBA00004651"/>
    </source>
</evidence>
<comment type="caution">
    <text evidence="10">The sequence shown here is derived from an EMBL/GenBank/DDBJ whole genome shotgun (WGS) entry which is preliminary data.</text>
</comment>
<evidence type="ECO:0000256" key="3">
    <source>
        <dbReference type="ARBA" id="ARBA00022692"/>
    </source>
</evidence>
<organism evidence="10 11">
    <name type="scientific">Gordonia defluvii</name>
    <dbReference type="NCBI Taxonomy" id="283718"/>
    <lineage>
        <taxon>Bacteria</taxon>
        <taxon>Bacillati</taxon>
        <taxon>Actinomycetota</taxon>
        <taxon>Actinomycetes</taxon>
        <taxon>Mycobacteriales</taxon>
        <taxon>Gordoniaceae</taxon>
        <taxon>Gordonia</taxon>
    </lineage>
</organism>
<dbReference type="EMBL" id="BAAAVS010000002">
    <property type="protein sequence ID" value="GAA3024362.1"/>
    <property type="molecule type" value="Genomic_DNA"/>
</dbReference>
<proteinExistence type="predicted"/>
<sequence>MPARPGPARTAETSDASVMRTGGSIALATLISRITGFVRTVMLVGILGGALSSAFQAAYVLPNMIAEVVLGAVLTAIVIPVLVRAEAEDPDGGEGFVNRIYTLTLVILSVATVVALVAAPVLTWLNVGSDSQVNRPLTTALAYLLLPEILFYGLSALFMAILNVKNVFRPGAWAPVLNNVIQIATLVLYLLMPGELAINPVQMTNPQLLVLGVGTTLGVVVQAAILLPYLRRAGVRLRIQWGIDARLRRFGNMAAAIVVYVLVLQVGLIVTYHIASAHAASGIIAYATHWQLLQLPYGVLGVTILTALMPRLSRNAAADDSRAVLADLSLATRLTMVALVPVVVYMTFFGPAIGMTVFDVGEFGPKAAAQLGSVLAWGAFTLIPYAMTLVQLRVFYAREDAWTPTAMVVGITVVKVGASYLGPVLFDDPDLIIRWLALSNGLGYLVGAIVGHYLLRSHLGHERMPAVARTTVITVAASAVSVGLAWVLARISGADRLGAEFGRTGWVLYLCITAAIGLGLAYLLMAVARVPDIVAITSMARRAVGRFVPALAPKAAPGEEETALTVQFPRIVVDESLPYSGQVEVVRRFDRGSATWQSFTVHSGGAVGTGSFPYQPRGADGSVRPDMRYRRRGMPLMSDGTDKDAKPGSTDDTPIAPEGLPPGGTDGQPSPPGGAAGGAPGDTAADSAPDAPRRLRGPRLVPGAAVAGGRYRLIAHCGGSRGLQFWHARDINLDRDVALTFVDSEQLAEPPTTGEVPGSGGAGPQAVLSRTLRVGHLNSAGAARVLDVIRGSSGGIVVAEWVPGSALAEVAATSPSPIGAARAVRALAAAAEAAHRTGGALSIDSPSRIRVSTNGDALLAFPGTLADDDKASDVRGLGAVLYALLLDRWPLNADASATTTVKQSTERIGGMHPALAVDGGSTPIEPRQARATIPFEISAVAARALAGDQGIRTAATIQHVLDQATVLDLPTDMMPPVDSDGQPIAPATGGRPSAANSTPDWAAGRNVPLLIGLAVAALILVIALIVALAKIFGGSDPASSIDAILTTRSSSVAEAPGRAIALQNVSVVDFSDQKADPSTNVANVISGASPSWHTDNYRFSADFGGLKPGVGLLFNLGGTRTVRSVTIATPNPGFTVELRTAGAGASDLAATTKVGGGTVDSTETTLSIATATAAPFMLVWITALAPSQQTSGQYEATVQKVTMKS</sequence>
<feature type="transmembrane region" description="Helical" evidence="9">
    <location>
        <begin position="208"/>
        <end position="230"/>
    </location>
</feature>
<protein>
    <submittedName>
        <fullName evidence="10">Murein biosynthesis integral membrane protein MurJ</fullName>
    </submittedName>
</protein>
<evidence type="ECO:0000313" key="10">
    <source>
        <dbReference type="EMBL" id="GAA3024362.1"/>
    </source>
</evidence>
<feature type="transmembrane region" description="Helical" evidence="9">
    <location>
        <begin position="37"/>
        <end position="58"/>
    </location>
</feature>
<dbReference type="PANTHER" id="PTHR47019:SF1">
    <property type="entry name" value="LIPID II FLIPPASE MURJ"/>
    <property type="match status" value="1"/>
</dbReference>
<dbReference type="PANTHER" id="PTHR47019">
    <property type="entry name" value="LIPID II FLIPPASE MURJ"/>
    <property type="match status" value="1"/>
</dbReference>
<feature type="transmembrane region" description="Helical" evidence="9">
    <location>
        <begin position="176"/>
        <end position="196"/>
    </location>
</feature>
<feature type="transmembrane region" description="Helical" evidence="9">
    <location>
        <begin position="334"/>
        <end position="354"/>
    </location>
</feature>
<feature type="transmembrane region" description="Helical" evidence="9">
    <location>
        <begin position="1009"/>
        <end position="1032"/>
    </location>
</feature>
<feature type="region of interest" description="Disordered" evidence="8">
    <location>
        <begin position="607"/>
        <end position="701"/>
    </location>
</feature>
<keyword evidence="6 9" id="KW-1133">Transmembrane helix</keyword>
<keyword evidence="2" id="KW-1003">Cell membrane</keyword>
<dbReference type="NCBIfam" id="TIGR01695">
    <property type="entry name" value="murJ_mviN"/>
    <property type="match status" value="1"/>
</dbReference>
<evidence type="ECO:0000256" key="4">
    <source>
        <dbReference type="ARBA" id="ARBA00022960"/>
    </source>
</evidence>
<feature type="compositionally biased region" description="Low complexity" evidence="8">
    <location>
        <begin position="681"/>
        <end position="690"/>
    </location>
</feature>
<feature type="transmembrane region" description="Helical" evidence="9">
    <location>
        <begin position="432"/>
        <end position="455"/>
    </location>
</feature>
<keyword evidence="4" id="KW-0133">Cell shape</keyword>
<feature type="transmembrane region" description="Helical" evidence="9">
    <location>
        <begin position="140"/>
        <end position="164"/>
    </location>
</feature>
<feature type="transmembrane region" description="Helical" evidence="9">
    <location>
        <begin position="250"/>
        <end position="275"/>
    </location>
</feature>
<dbReference type="CDD" id="cd13973">
    <property type="entry name" value="PK_MviN-like"/>
    <property type="match status" value="1"/>
</dbReference>
<keyword evidence="3 9" id="KW-0812">Transmembrane</keyword>
<evidence type="ECO:0000256" key="6">
    <source>
        <dbReference type="ARBA" id="ARBA00022989"/>
    </source>
</evidence>
<feature type="transmembrane region" description="Helical" evidence="9">
    <location>
        <begin position="64"/>
        <end position="83"/>
    </location>
</feature>
<dbReference type="Pfam" id="PF03023">
    <property type="entry name" value="MurJ"/>
    <property type="match status" value="1"/>
</dbReference>
<keyword evidence="11" id="KW-1185">Reference proteome</keyword>
<feature type="transmembrane region" description="Helical" evidence="9">
    <location>
        <begin position="506"/>
        <end position="528"/>
    </location>
</feature>
<feature type="transmembrane region" description="Helical" evidence="9">
    <location>
        <begin position="295"/>
        <end position="313"/>
    </location>
</feature>
<gene>
    <name evidence="10" type="primary">murJ</name>
    <name evidence="10" type="ORF">GCM10010528_02960</name>
</gene>
<reference evidence="10 11" key="1">
    <citation type="journal article" date="2019" name="Int. J. Syst. Evol. Microbiol.">
        <title>The Global Catalogue of Microorganisms (GCM) 10K type strain sequencing project: providing services to taxonomists for standard genome sequencing and annotation.</title>
        <authorList>
            <consortium name="The Broad Institute Genomics Platform"/>
            <consortium name="The Broad Institute Genome Sequencing Center for Infectious Disease"/>
            <person name="Wu L."/>
            <person name="Ma J."/>
        </authorList>
    </citation>
    <scope>NUCLEOTIDE SEQUENCE [LARGE SCALE GENOMIC DNA]</scope>
    <source>
        <strain evidence="10 11">JCM 14234</strain>
    </source>
</reference>
<dbReference type="Proteomes" id="UP001501035">
    <property type="component" value="Unassembled WGS sequence"/>
</dbReference>
<evidence type="ECO:0000256" key="7">
    <source>
        <dbReference type="ARBA" id="ARBA00023136"/>
    </source>
</evidence>
<evidence type="ECO:0000256" key="8">
    <source>
        <dbReference type="SAM" id="MobiDB-lite"/>
    </source>
</evidence>
<accession>A0ABN3YEB9</accession>
<evidence type="ECO:0000256" key="5">
    <source>
        <dbReference type="ARBA" id="ARBA00022984"/>
    </source>
</evidence>
<feature type="transmembrane region" description="Helical" evidence="9">
    <location>
        <begin position="408"/>
        <end position="426"/>
    </location>
</feature>
<name>A0ABN3YEB9_9ACTN</name>
<keyword evidence="5" id="KW-0573">Peptidoglycan synthesis</keyword>
<dbReference type="InterPro" id="IPR051050">
    <property type="entry name" value="Lipid_II_flippase_MurJ/MviN"/>
</dbReference>
<comment type="subcellular location">
    <subcellularLocation>
        <location evidence="1">Cell membrane</location>
        <topology evidence="1">Multi-pass membrane protein</topology>
    </subcellularLocation>
</comment>
<feature type="region of interest" description="Disordered" evidence="8">
    <location>
        <begin position="979"/>
        <end position="999"/>
    </location>
</feature>
<feature type="transmembrane region" description="Helical" evidence="9">
    <location>
        <begin position="467"/>
        <end position="486"/>
    </location>
</feature>
<feature type="transmembrane region" description="Helical" evidence="9">
    <location>
        <begin position="374"/>
        <end position="396"/>
    </location>
</feature>
<dbReference type="Gene3D" id="1.10.510.10">
    <property type="entry name" value="Transferase(Phosphotransferase) domain 1"/>
    <property type="match status" value="1"/>
</dbReference>
<dbReference type="Gene3D" id="3.30.200.20">
    <property type="entry name" value="Phosphorylase Kinase, domain 1"/>
    <property type="match status" value="1"/>
</dbReference>
<feature type="transmembrane region" description="Helical" evidence="9">
    <location>
        <begin position="103"/>
        <end position="125"/>
    </location>
</feature>
<keyword evidence="7 9" id="KW-0472">Membrane</keyword>
<dbReference type="CDD" id="cd13123">
    <property type="entry name" value="MATE_MurJ_like"/>
    <property type="match status" value="1"/>
</dbReference>
<evidence type="ECO:0000256" key="9">
    <source>
        <dbReference type="SAM" id="Phobius"/>
    </source>
</evidence>
<evidence type="ECO:0000256" key="2">
    <source>
        <dbReference type="ARBA" id="ARBA00022475"/>
    </source>
</evidence>